<dbReference type="PROSITE" id="PS00557">
    <property type="entry name" value="FMN_HYDROXY_ACID_DH_1"/>
    <property type="match status" value="1"/>
</dbReference>
<dbReference type="FunFam" id="3.20.20.70:FF:000056">
    <property type="entry name" value="hydroxyacid oxidase 2"/>
    <property type="match status" value="1"/>
</dbReference>
<evidence type="ECO:0000313" key="10">
    <source>
        <dbReference type="EMBL" id="EOO01280.1"/>
    </source>
</evidence>
<dbReference type="InterPro" id="IPR013785">
    <property type="entry name" value="Aldolase_TIM"/>
</dbReference>
<reference evidence="11" key="1">
    <citation type="journal article" date="2013" name="Genome Announc.">
        <title>Draft genome sequence of the ascomycete Phaeoacremonium aleophilum strain UCR-PA7, a causal agent of the esca disease complex in grapevines.</title>
        <authorList>
            <person name="Blanco-Ulate B."/>
            <person name="Rolshausen P."/>
            <person name="Cantu D."/>
        </authorList>
    </citation>
    <scope>NUCLEOTIDE SEQUENCE [LARGE SCALE GENOMIC DNA]</scope>
    <source>
        <strain evidence="11">UCR-PA7</strain>
    </source>
</reference>
<keyword evidence="11" id="KW-1185">Reference proteome</keyword>
<gene>
    <name evidence="10" type="ORF">UCRPA7_3275</name>
</gene>
<keyword evidence="8" id="KW-0288">FMN</keyword>
<dbReference type="AlphaFoldDB" id="R8BPQ3"/>
<feature type="binding site" evidence="8">
    <location>
        <position position="262"/>
    </location>
    <ligand>
        <name>glyoxylate</name>
        <dbReference type="ChEBI" id="CHEBI:36655"/>
    </ligand>
</feature>
<feature type="binding site" evidence="8">
    <location>
        <position position="260"/>
    </location>
    <ligand>
        <name>glyoxylate</name>
        <dbReference type="ChEBI" id="CHEBI:36655"/>
    </ligand>
</feature>
<dbReference type="PIRSF" id="PIRSF000138">
    <property type="entry name" value="Al-hdrx_acd_dh"/>
    <property type="match status" value="1"/>
</dbReference>
<feature type="binding site" evidence="8">
    <location>
        <begin position="316"/>
        <end position="317"/>
    </location>
    <ligand>
        <name>FMN</name>
        <dbReference type="ChEBI" id="CHEBI:58210"/>
    </ligand>
</feature>
<dbReference type="Pfam" id="PF01070">
    <property type="entry name" value="FMN_dh"/>
    <property type="match status" value="1"/>
</dbReference>
<name>R8BPQ3_PHAM7</name>
<dbReference type="InterPro" id="IPR000262">
    <property type="entry name" value="FMN-dep_DH"/>
</dbReference>
<dbReference type="RefSeq" id="XP_007914005.1">
    <property type="nucleotide sequence ID" value="XM_007915814.1"/>
</dbReference>
<dbReference type="PANTHER" id="PTHR10578">
    <property type="entry name" value="S -2-HYDROXY-ACID OXIDASE-RELATED"/>
    <property type="match status" value="1"/>
</dbReference>
<feature type="binding site" evidence="8">
    <location>
        <position position="166"/>
    </location>
    <ligand>
        <name>FMN</name>
        <dbReference type="ChEBI" id="CHEBI:58210"/>
    </ligand>
</feature>
<proteinExistence type="inferred from homology"/>
<feature type="domain" description="FMN hydroxy acid dehydrogenase" evidence="9">
    <location>
        <begin position="1"/>
        <end position="367"/>
    </location>
</feature>
<evidence type="ECO:0000256" key="2">
    <source>
        <dbReference type="ARBA" id="ARBA00004685"/>
    </source>
</evidence>
<feature type="binding site" evidence="8">
    <location>
        <position position="109"/>
    </location>
    <ligand>
        <name>FMN</name>
        <dbReference type="ChEBI" id="CHEBI:58210"/>
    </ligand>
</feature>
<dbReference type="GO" id="GO:0016491">
    <property type="term" value="F:oxidoreductase activity"/>
    <property type="evidence" value="ECO:0007669"/>
    <property type="project" value="UniProtKB-KW"/>
</dbReference>
<dbReference type="PANTHER" id="PTHR10578:SF149">
    <property type="entry name" value="2-HYDROXYACID OXIDASE 2"/>
    <property type="match status" value="1"/>
</dbReference>
<evidence type="ECO:0000256" key="7">
    <source>
        <dbReference type="PIRSR" id="PIRSR000138-1"/>
    </source>
</evidence>
<feature type="binding site" evidence="8">
    <location>
        <position position="175"/>
    </location>
    <ligand>
        <name>glyoxylate</name>
        <dbReference type="ChEBI" id="CHEBI:36655"/>
    </ligand>
</feature>
<keyword evidence="3" id="KW-0560">Oxidoreductase</keyword>
<dbReference type="InterPro" id="IPR037396">
    <property type="entry name" value="FMN_HAD"/>
</dbReference>
<feature type="binding site" evidence="8">
    <location>
        <position position="138"/>
    </location>
    <ligand>
        <name>FMN</name>
        <dbReference type="ChEBI" id="CHEBI:58210"/>
    </ligand>
</feature>
<dbReference type="InterPro" id="IPR012133">
    <property type="entry name" value="Alpha-hydoxy_acid_DH_FMN"/>
</dbReference>
<keyword evidence="8" id="KW-0285">Flavoprotein</keyword>
<dbReference type="eggNOG" id="KOG0538">
    <property type="taxonomic scope" value="Eukaryota"/>
</dbReference>
<dbReference type="GO" id="GO:0010181">
    <property type="term" value="F:FMN binding"/>
    <property type="evidence" value="ECO:0007669"/>
    <property type="project" value="InterPro"/>
</dbReference>
<sequence length="372" mass="40378">MAPDSPLSLAEIEAIALKKVNKITREYWMDGAGEGQTVRENALAFNQYRIRPRVLRDVKEIDMSTTVLGQKVSIPVGIAPSGWHKMANPAGEAATARAAKTLGTIMGVSMGTSLGAPDEVCSPEEVKTAGSSAVKFFQLYMFKNRGFTKRLLERVEKAGFEAVMLTVDTAVVGRRIAEIRNRPSLPRFLRVISFGTQLAADMASSSEGDGSLTIDSSLVWDEVIPWLRANTKMQIWLKGVQTAEDAALALNHKVDGIIVSNHGGRQLDWGVATLDALPEIVATVNGSIPVHLDGGIRRGADVFRALALGADFVWMGRPVLWGLSYDGQRGVELMLEILREELKVCMGLAGCVSTENINSTCLFRRPIVPAML</sequence>
<dbReference type="EMBL" id="KB933036">
    <property type="protein sequence ID" value="EOO01280.1"/>
    <property type="molecule type" value="Genomic_DNA"/>
</dbReference>
<evidence type="ECO:0000256" key="4">
    <source>
        <dbReference type="ARBA" id="ARBA00024042"/>
    </source>
</evidence>
<evidence type="ECO:0000313" key="11">
    <source>
        <dbReference type="Proteomes" id="UP000014074"/>
    </source>
</evidence>
<feature type="binding site" evidence="8">
    <location>
        <begin position="80"/>
        <end position="82"/>
    </location>
    <ligand>
        <name>FMN</name>
        <dbReference type="ChEBI" id="CHEBI:58210"/>
    </ligand>
</feature>
<evidence type="ECO:0000256" key="8">
    <source>
        <dbReference type="PIRSR" id="PIRSR000138-2"/>
    </source>
</evidence>
<feature type="binding site" evidence="8">
    <location>
        <position position="238"/>
    </location>
    <ligand>
        <name>FMN</name>
        <dbReference type="ChEBI" id="CHEBI:58210"/>
    </ligand>
</feature>
<evidence type="ECO:0000256" key="1">
    <source>
        <dbReference type="ARBA" id="ARBA00001917"/>
    </source>
</evidence>
<dbReference type="InterPro" id="IPR008259">
    <property type="entry name" value="FMN_hydac_DH_AS"/>
</dbReference>
<dbReference type="HOGENOM" id="CLU_020639_0_0_1"/>
<comment type="cofactor">
    <cofactor evidence="1">
        <name>FMN</name>
        <dbReference type="ChEBI" id="CHEBI:58210"/>
    </cofactor>
</comment>
<organism evidence="10 11">
    <name type="scientific">Phaeoacremonium minimum (strain UCR-PA7)</name>
    <name type="common">Esca disease fungus</name>
    <name type="synonym">Togninia minima</name>
    <dbReference type="NCBI Taxonomy" id="1286976"/>
    <lineage>
        <taxon>Eukaryota</taxon>
        <taxon>Fungi</taxon>
        <taxon>Dikarya</taxon>
        <taxon>Ascomycota</taxon>
        <taxon>Pezizomycotina</taxon>
        <taxon>Sordariomycetes</taxon>
        <taxon>Sordariomycetidae</taxon>
        <taxon>Togniniales</taxon>
        <taxon>Togniniaceae</taxon>
        <taxon>Phaeoacremonium</taxon>
    </lineage>
</organism>
<dbReference type="SUPFAM" id="SSF51395">
    <property type="entry name" value="FMN-linked oxidoreductases"/>
    <property type="match status" value="1"/>
</dbReference>
<dbReference type="CDD" id="cd02809">
    <property type="entry name" value="alpha_hydroxyacid_oxid_FMN"/>
    <property type="match status" value="1"/>
</dbReference>
<comment type="pathway">
    <text evidence="2">Mycotoxin biosynthesis.</text>
</comment>
<evidence type="ECO:0000256" key="6">
    <source>
        <dbReference type="ARBA" id="ARBA00083297"/>
    </source>
</evidence>
<comment type="similarity">
    <text evidence="4">Belongs to the FMN-dependent alpha-hydroxy acid dehydrogenase family.</text>
</comment>
<accession>R8BPQ3</accession>
<evidence type="ECO:0000256" key="5">
    <source>
        <dbReference type="ARBA" id="ARBA00073420"/>
    </source>
</evidence>
<dbReference type="PROSITE" id="PS51349">
    <property type="entry name" value="FMN_HYDROXY_ACID_DH_2"/>
    <property type="match status" value="1"/>
</dbReference>
<protein>
    <recommendedName>
        <fullName evidence="5">Oxidase FUB9</fullName>
    </recommendedName>
    <alternativeName>
        <fullName evidence="6">Fusaric acid biosynthesis protein 9</fullName>
    </alternativeName>
</protein>
<dbReference type="KEGG" id="tmn:UCRPA7_3275"/>
<feature type="binding site" evidence="8">
    <location>
        <position position="140"/>
    </location>
    <ligand>
        <name>glyoxylate</name>
        <dbReference type="ChEBI" id="CHEBI:36655"/>
    </ligand>
</feature>
<dbReference type="GeneID" id="19323607"/>
<feature type="binding site" evidence="8">
    <location>
        <position position="27"/>
    </location>
    <ligand>
        <name>glyoxylate</name>
        <dbReference type="ChEBI" id="CHEBI:36655"/>
    </ligand>
</feature>
<evidence type="ECO:0000259" key="9">
    <source>
        <dbReference type="PROSITE" id="PS51349"/>
    </source>
</evidence>
<evidence type="ECO:0000256" key="3">
    <source>
        <dbReference type="ARBA" id="ARBA00023002"/>
    </source>
</evidence>
<dbReference type="Gene3D" id="3.20.20.70">
    <property type="entry name" value="Aldolase class I"/>
    <property type="match status" value="1"/>
</dbReference>
<feature type="binding site" evidence="8">
    <location>
        <begin position="293"/>
        <end position="297"/>
    </location>
    <ligand>
        <name>FMN</name>
        <dbReference type="ChEBI" id="CHEBI:58210"/>
    </ligand>
</feature>
<dbReference type="Proteomes" id="UP000014074">
    <property type="component" value="Unassembled WGS sequence"/>
</dbReference>
<dbReference type="GO" id="GO:0005737">
    <property type="term" value="C:cytoplasm"/>
    <property type="evidence" value="ECO:0007669"/>
    <property type="project" value="UniProtKB-ARBA"/>
</dbReference>
<feature type="active site" description="Proton acceptor" evidence="7">
    <location>
        <position position="262"/>
    </location>
</feature>
<dbReference type="OrthoDB" id="1925334at2759"/>
<feature type="binding site" evidence="8">
    <location>
        <position position="265"/>
    </location>
    <ligand>
        <name>glyoxylate</name>
        <dbReference type="ChEBI" id="CHEBI:36655"/>
    </ligand>
</feature>